<dbReference type="Proteomes" id="UP000032408">
    <property type="component" value="Chromosome"/>
</dbReference>
<proteinExistence type="predicted"/>
<dbReference type="AlphaFoldDB" id="A0A0D5C2Z3"/>
<accession>A0A0D5C2Z3</accession>
<dbReference type="KEGG" id="nin:NADRNF5_1220"/>
<dbReference type="RefSeq" id="WP_192828296.1">
    <property type="nucleotide sequence ID" value="NZ_CP011070.1"/>
</dbReference>
<dbReference type="HOGENOM" id="CLU_207575_0_0_2"/>
<gene>
    <name evidence="1" type="ORF">NADRNF5_1220</name>
</gene>
<keyword evidence="2" id="KW-1185">Reference proteome</keyword>
<name>A0A0D5C2Z3_9ARCH</name>
<sequence>MTEQSLIEETTKDPTFWNNATKYASMSKDEPFVEEVAYMMVTLHRTGA</sequence>
<dbReference type="GeneID" id="59167012"/>
<dbReference type="OrthoDB" id="4877at2157"/>
<reference evidence="1 2" key="2">
    <citation type="journal article" date="2016" name="ISME J.">
        <title>Physiological and genomic characterization of two novel marine thaumarchaeal strains indicates niche differentiation.</title>
        <authorList>
            <person name="Bayer B."/>
            <person name="Vojvoda J."/>
            <person name="Offre P."/>
            <person name="Alves R.J."/>
            <person name="Elisabeth N.H."/>
            <person name="Garcia J.A."/>
            <person name="Volland J.M."/>
            <person name="Srivastava A."/>
            <person name="Schleper C."/>
            <person name="Herndl G.J."/>
        </authorList>
    </citation>
    <scope>NUCLEOTIDE SEQUENCE [LARGE SCALE GENOMIC DNA]</scope>
    <source>
        <strain evidence="1 2">NF5</strain>
    </source>
</reference>
<evidence type="ECO:0000313" key="2">
    <source>
        <dbReference type="Proteomes" id="UP000032408"/>
    </source>
</evidence>
<organism evidence="1 2">
    <name type="scientific">Nitrosopumilus adriaticus</name>
    <dbReference type="NCBI Taxonomy" id="1580092"/>
    <lineage>
        <taxon>Archaea</taxon>
        <taxon>Nitrososphaerota</taxon>
        <taxon>Nitrososphaeria</taxon>
        <taxon>Nitrosopumilales</taxon>
        <taxon>Nitrosopumilaceae</taxon>
        <taxon>Nitrosopumilus</taxon>
    </lineage>
</organism>
<dbReference type="STRING" id="1580092.NADRNF5_1220"/>
<evidence type="ECO:0000313" key="1">
    <source>
        <dbReference type="EMBL" id="AJW70908.1"/>
    </source>
</evidence>
<reference evidence="2" key="1">
    <citation type="submission" date="2015-03" db="EMBL/GenBank/DDBJ databases">
        <title>Characterization of two novel Thaumarchaeota isolated from the Northern Adriatic Sea.</title>
        <authorList>
            <person name="Bayer B."/>
            <person name="Vojvoda J."/>
            <person name="Offre P."/>
            <person name="Srivastava A."/>
            <person name="Elisabeth N."/>
            <person name="Garcia J.A.L."/>
            <person name="Schleper C."/>
            <person name="Herndl G.J."/>
        </authorList>
    </citation>
    <scope>NUCLEOTIDE SEQUENCE [LARGE SCALE GENOMIC DNA]</scope>
    <source>
        <strain evidence="2">NF5</strain>
    </source>
</reference>
<dbReference type="EMBL" id="CP011070">
    <property type="protein sequence ID" value="AJW70908.1"/>
    <property type="molecule type" value="Genomic_DNA"/>
</dbReference>
<protein>
    <submittedName>
        <fullName evidence="1">Uncharacterized protein</fullName>
    </submittedName>
</protein>